<keyword evidence="2 3" id="KW-0326">Glycosidase</keyword>
<dbReference type="InterPro" id="IPR017853">
    <property type="entry name" value="GH"/>
</dbReference>
<organism evidence="6 7">
    <name type="scientific">Nocardioides oceani</name>
    <dbReference type="NCBI Taxonomy" id="3058369"/>
    <lineage>
        <taxon>Bacteria</taxon>
        <taxon>Bacillati</taxon>
        <taxon>Actinomycetota</taxon>
        <taxon>Actinomycetes</taxon>
        <taxon>Propionibacteriales</taxon>
        <taxon>Nocardioidaceae</taxon>
        <taxon>Nocardioides</taxon>
    </lineage>
</organism>
<evidence type="ECO:0000313" key="7">
    <source>
        <dbReference type="Proteomes" id="UP001168620"/>
    </source>
</evidence>
<dbReference type="InterPro" id="IPR001547">
    <property type="entry name" value="Glyco_hydro_5"/>
</dbReference>
<reference evidence="6" key="1">
    <citation type="submission" date="2023-06" db="EMBL/GenBank/DDBJ databases">
        <title>Draft genome sequence of Nocardioides sp. SOB77.</title>
        <authorList>
            <person name="Zhang G."/>
        </authorList>
    </citation>
    <scope>NUCLEOTIDE SEQUENCE</scope>
    <source>
        <strain evidence="6">SOB77</strain>
    </source>
</reference>
<name>A0ABT8FM57_9ACTN</name>
<evidence type="ECO:0000256" key="2">
    <source>
        <dbReference type="ARBA" id="ARBA00023295"/>
    </source>
</evidence>
<feature type="chain" id="PRO_5047374189" evidence="4">
    <location>
        <begin position="31"/>
        <end position="354"/>
    </location>
</feature>
<accession>A0ABT8FM57</accession>
<dbReference type="Pfam" id="PF00150">
    <property type="entry name" value="Cellulase"/>
    <property type="match status" value="1"/>
</dbReference>
<dbReference type="RefSeq" id="WP_300955157.1">
    <property type="nucleotide sequence ID" value="NZ_JAUHJQ010000021.1"/>
</dbReference>
<keyword evidence="4" id="KW-0732">Signal</keyword>
<comment type="caution">
    <text evidence="6">The sequence shown here is derived from an EMBL/GenBank/DDBJ whole genome shotgun (WGS) entry which is preliminary data.</text>
</comment>
<keyword evidence="1 3" id="KW-0378">Hydrolase</keyword>
<evidence type="ECO:0000313" key="6">
    <source>
        <dbReference type="EMBL" id="MDN4175747.1"/>
    </source>
</evidence>
<comment type="similarity">
    <text evidence="3">Belongs to the glycosyl hydrolase 5 (cellulase A) family.</text>
</comment>
<evidence type="ECO:0000256" key="3">
    <source>
        <dbReference type="RuleBase" id="RU361153"/>
    </source>
</evidence>
<evidence type="ECO:0000256" key="4">
    <source>
        <dbReference type="SAM" id="SignalP"/>
    </source>
</evidence>
<feature type="signal peptide" evidence="4">
    <location>
        <begin position="1"/>
        <end position="30"/>
    </location>
</feature>
<dbReference type="EMBL" id="JAUHJQ010000021">
    <property type="protein sequence ID" value="MDN4175747.1"/>
    <property type="molecule type" value="Genomic_DNA"/>
</dbReference>
<gene>
    <name evidence="6" type="ORF">QWY28_22490</name>
</gene>
<keyword evidence="7" id="KW-1185">Reference proteome</keyword>
<evidence type="ECO:0000259" key="5">
    <source>
        <dbReference type="Pfam" id="PF00150"/>
    </source>
</evidence>
<dbReference type="SUPFAM" id="SSF51445">
    <property type="entry name" value="(Trans)glycosidases"/>
    <property type="match status" value="1"/>
</dbReference>
<dbReference type="InterPro" id="IPR051923">
    <property type="entry name" value="Glycosyl_Hydrolase_39"/>
</dbReference>
<dbReference type="PANTHER" id="PTHR12631:SF10">
    <property type="entry name" value="BETA-XYLOSIDASE-LIKE PROTEIN-RELATED"/>
    <property type="match status" value="1"/>
</dbReference>
<sequence>MPVPPSRRRRATGLLAALALGLAAFTPAAASGRAAPADPVVTPLALPDEGYGFSGGAELLSRSPQGLARELDAVARTSASWLRVPVTWRDVEKRQGSYTWAPLDRVVKAARARDLRILGVLAYSPPWAAVNTSDTAPPEDPAAYARFAKAAATRYRTEITSWEIWNEPNLARFFGGVQDSPEVLATLLRAAYPAIKSVQPGATVVTGGLSKTSNSTIAPGTFLTRLYAAGAGPYFDAVGFHPYIAGGNVVADSVRVRADIVGLYTQMTLRGDLGKKIWMTEFGNSTYKGGVTEQRQAEIIALELTTAASLPFAGPSIVYSIRDRGTNRSLAAQNFGALLTKDWRPKLTAAMLAD</sequence>
<feature type="domain" description="Glycoside hydrolase family 5" evidence="5">
    <location>
        <begin position="72"/>
        <end position="299"/>
    </location>
</feature>
<evidence type="ECO:0000256" key="1">
    <source>
        <dbReference type="ARBA" id="ARBA00022801"/>
    </source>
</evidence>
<dbReference type="PANTHER" id="PTHR12631">
    <property type="entry name" value="ALPHA-L-IDURONIDASE"/>
    <property type="match status" value="1"/>
</dbReference>
<proteinExistence type="inferred from homology"/>
<dbReference type="Proteomes" id="UP001168620">
    <property type="component" value="Unassembled WGS sequence"/>
</dbReference>
<dbReference type="Gene3D" id="3.20.20.80">
    <property type="entry name" value="Glycosidases"/>
    <property type="match status" value="1"/>
</dbReference>
<protein>
    <submittedName>
        <fullName evidence="6">Cellulase family glycosylhydrolase</fullName>
    </submittedName>
</protein>